<keyword evidence="4" id="KW-1003">Cell membrane</keyword>
<comment type="similarity">
    <text evidence="2">Belongs to the resistance-nodulation-cell division (RND) (TC 2.A.6) family.</text>
</comment>
<feature type="transmembrane region" description="Helical" evidence="10">
    <location>
        <begin position="551"/>
        <end position="574"/>
    </location>
</feature>
<feature type="transmembrane region" description="Helical" evidence="10">
    <location>
        <begin position="1049"/>
        <end position="1070"/>
    </location>
</feature>
<keyword evidence="12" id="KW-1185">Reference proteome</keyword>
<dbReference type="Gene3D" id="3.30.70.1430">
    <property type="entry name" value="Multidrug efflux transporter AcrB pore domain"/>
    <property type="match status" value="2"/>
</dbReference>
<evidence type="ECO:0000256" key="7">
    <source>
        <dbReference type="ARBA" id="ARBA00022989"/>
    </source>
</evidence>
<dbReference type="SUPFAM" id="SSF82693">
    <property type="entry name" value="Multidrug efflux transporter AcrB pore domain, PN1, PN2, PC1 and PC2 subdomains"/>
    <property type="match status" value="4"/>
</dbReference>
<evidence type="ECO:0000256" key="3">
    <source>
        <dbReference type="ARBA" id="ARBA00022448"/>
    </source>
</evidence>
<evidence type="ECO:0000256" key="1">
    <source>
        <dbReference type="ARBA" id="ARBA00004429"/>
    </source>
</evidence>
<keyword evidence="6 10" id="KW-0812">Transmembrane</keyword>
<dbReference type="InterPro" id="IPR004764">
    <property type="entry name" value="MdtF-like"/>
</dbReference>
<dbReference type="Pfam" id="PF00873">
    <property type="entry name" value="ACR_tran"/>
    <property type="match status" value="2"/>
</dbReference>
<dbReference type="PANTHER" id="PTHR32063:SF11">
    <property type="entry name" value="CATION OR DRUG EFFLUX SYSTEM PROTEIN"/>
    <property type="match status" value="1"/>
</dbReference>
<dbReference type="AlphaFoldDB" id="A0A7V8VEY2"/>
<dbReference type="Gene3D" id="1.20.1640.10">
    <property type="entry name" value="Multidrug efflux transporter AcrB transmembrane domain"/>
    <property type="match status" value="3"/>
</dbReference>
<protein>
    <submittedName>
        <fullName evidence="11">Efflux RND transporter permease subunit</fullName>
    </submittedName>
</protein>
<feature type="region of interest" description="Disordered" evidence="9">
    <location>
        <begin position="1168"/>
        <end position="1191"/>
    </location>
</feature>
<dbReference type="FunFam" id="3.30.70.1430:FF:000001">
    <property type="entry name" value="Efflux pump membrane transporter"/>
    <property type="match status" value="1"/>
</dbReference>
<feature type="transmembrane region" description="Helical" evidence="10">
    <location>
        <begin position="927"/>
        <end position="947"/>
    </location>
</feature>
<evidence type="ECO:0000256" key="2">
    <source>
        <dbReference type="ARBA" id="ARBA00010942"/>
    </source>
</evidence>
<dbReference type="RefSeq" id="WP_194538168.1">
    <property type="nucleotide sequence ID" value="NZ_JACEFB010000007.1"/>
</dbReference>
<evidence type="ECO:0000256" key="6">
    <source>
        <dbReference type="ARBA" id="ARBA00022692"/>
    </source>
</evidence>
<evidence type="ECO:0000256" key="5">
    <source>
        <dbReference type="ARBA" id="ARBA00022519"/>
    </source>
</evidence>
<dbReference type="GO" id="GO:0042910">
    <property type="term" value="F:xenobiotic transmembrane transporter activity"/>
    <property type="evidence" value="ECO:0007669"/>
    <property type="project" value="TreeGrafter"/>
</dbReference>
<dbReference type="GO" id="GO:0009636">
    <property type="term" value="P:response to toxic substance"/>
    <property type="evidence" value="ECO:0007669"/>
    <property type="project" value="UniProtKB-ARBA"/>
</dbReference>
<dbReference type="SUPFAM" id="SSF82714">
    <property type="entry name" value="Multidrug efflux transporter AcrB TolC docking domain, DN and DC subdomains"/>
    <property type="match status" value="2"/>
</dbReference>
<name>A0A7V8VEY2_9BACT</name>
<dbReference type="Gene3D" id="3.30.2090.10">
    <property type="entry name" value="Multidrug efflux transporter AcrB TolC docking domain, DN and DC subdomains"/>
    <property type="match status" value="2"/>
</dbReference>
<dbReference type="Gene3D" id="3.30.70.1320">
    <property type="entry name" value="Multidrug efflux transporter AcrB pore domain like"/>
    <property type="match status" value="1"/>
</dbReference>
<feature type="transmembrane region" description="Helical" evidence="10">
    <location>
        <begin position="1005"/>
        <end position="1029"/>
    </location>
</feature>
<feature type="transmembrane region" description="Helical" evidence="10">
    <location>
        <begin position="374"/>
        <end position="394"/>
    </location>
</feature>
<feature type="transmembrane region" description="Helical" evidence="10">
    <location>
        <begin position="903"/>
        <end position="921"/>
    </location>
</feature>
<keyword evidence="3" id="KW-0813">Transport</keyword>
<comment type="caution">
    <text evidence="11">The sequence shown here is derived from an EMBL/GenBank/DDBJ whole genome shotgun (WGS) entry which is preliminary data.</text>
</comment>
<keyword evidence="8 10" id="KW-0472">Membrane</keyword>
<dbReference type="InterPro" id="IPR027463">
    <property type="entry name" value="AcrB_DN_DC_subdom"/>
</dbReference>
<keyword evidence="7 10" id="KW-1133">Transmembrane helix</keyword>
<accession>A0A7V8VEY2</accession>
<dbReference type="GO" id="GO:0005886">
    <property type="term" value="C:plasma membrane"/>
    <property type="evidence" value="ECO:0007669"/>
    <property type="project" value="UniProtKB-SubCell"/>
</dbReference>
<comment type="subcellular location">
    <subcellularLocation>
        <location evidence="1">Cell inner membrane</location>
        <topology evidence="1">Multi-pass membrane protein</topology>
    </subcellularLocation>
</comment>
<dbReference type="GO" id="GO:0015562">
    <property type="term" value="F:efflux transmembrane transporter activity"/>
    <property type="evidence" value="ECO:0007669"/>
    <property type="project" value="InterPro"/>
</dbReference>
<evidence type="ECO:0000256" key="9">
    <source>
        <dbReference type="SAM" id="MobiDB-lite"/>
    </source>
</evidence>
<sequence length="1191" mass="130170">MIARFFIDRPIFATVLSLVITLAGGLAVTTLPVSQFPEIAPPTIQIDCNYPGASALVVSQTVAAPIEQQVNGVEDMLYMNSQCTSDGSYTCTITFKSGTDLNLAQVRVQNRVNLALPQLPEVVRATGVTVRKRSPELLLTIGLTSPPEPDYPQGRYDQLYLSNYALLYLRDELQRLPGISDVTIFGQRDYAMRVWLDPEKLAALHLSASDVVAAIRAQNLPLAAGQLGQPPVRPDQPYQFPLTGVGRLVEPADFERIVLKVGEGGQLVRLRDVARVEMGARAEDVSNRFDDRPTVSLAIFILPDCNALETAAAVLETMARLSQDFPPGLHYEVGYDTTPFIRESIREVYRSLGHAILLVGLVVLLFLGSWRAALIPLAAVPTAIVGTFAVMYAAGFSVNLLTLFGLILAVGIVVDDAIVVVEAVQHQLELGYPPREATQRAMDQVTGPIIAIGFVLSFVFFPCIFISGIVGAFFKQFALTIASATLISTFNSLTLSPALCAILLRGPGAKRPASGWRRGLLLPLLPLRLVNRAFQGLFQASGRGYVRLVGWLLRLPVLVLAAYAAILASGYAAWRSLPIGFIPQQDKGYLICSIQLPDASSAERTRQFISRISQIALNLELEDEAGNKVKPVRHVSGVAGNSFVLSAYGSNFGSMFVILESFERRRSAKLSADAVAAALRREFARQAPEAIVNVFGAPAVPRLGRAGGFRLMIEDRGDVGPEALQGQTDNFIDKANQQKQLVGLFTVFKASSPQWFIRVDRAACAARGLELSQVYETLQATMGNRYVNDFNRFGRTWQVNVQAEPHLRDQIEDIKRLRVRNRWGQMVPLGAVLQVEERSGPLVITRYNMYPAATVNGNIAPGVSTGEAIELVEKLAQQELPSRLAYEWTELTFLEKQSRNTGMAVFALSVVFVFLVLAALYESWLFPLAVMLGVPVCVASSLWAVWLTDPSSAAATVQQWLGASGSWWGLGDWLVHAARWWDEQCIAPLQRGLTRLGIRNQDVNIFTQVGFVVLVGLACKNAILLVEYAREARLRGLSRRQAVLEACQLRYRPILMTSAAFIFGVLPLAAAQGAGAEIRQAIGVAVLGGMLGVTFFGILFTPVWFVVVDRLAQWSGWQSRVTRWLSKLLWWGSGVGLVRWAVSQGYRWLMQVGQGWRQRLAGVTSLAGKRPISGKPPSGSAATPTPPSSTS</sequence>
<dbReference type="PRINTS" id="PR00702">
    <property type="entry name" value="ACRIFLAVINRP"/>
</dbReference>
<organism evidence="11 12">
    <name type="scientific">Thermogemmata fonticola</name>
    <dbReference type="NCBI Taxonomy" id="2755323"/>
    <lineage>
        <taxon>Bacteria</taxon>
        <taxon>Pseudomonadati</taxon>
        <taxon>Planctomycetota</taxon>
        <taxon>Planctomycetia</taxon>
        <taxon>Gemmatales</taxon>
        <taxon>Gemmataceae</taxon>
        <taxon>Thermogemmata</taxon>
    </lineage>
</organism>
<feature type="transmembrane region" description="Helical" evidence="10">
    <location>
        <begin position="445"/>
        <end position="474"/>
    </location>
</feature>
<feature type="transmembrane region" description="Helical" evidence="10">
    <location>
        <begin position="480"/>
        <end position="504"/>
    </location>
</feature>
<dbReference type="Proteomes" id="UP000542342">
    <property type="component" value="Unassembled WGS sequence"/>
</dbReference>
<gene>
    <name evidence="11" type="ORF">H0921_11200</name>
</gene>
<evidence type="ECO:0000313" key="12">
    <source>
        <dbReference type="Proteomes" id="UP000542342"/>
    </source>
</evidence>
<evidence type="ECO:0000256" key="8">
    <source>
        <dbReference type="ARBA" id="ARBA00023136"/>
    </source>
</evidence>
<dbReference type="Gene3D" id="3.30.70.1440">
    <property type="entry name" value="Multidrug efflux transporter AcrB pore domain"/>
    <property type="match status" value="1"/>
</dbReference>
<feature type="transmembrane region" description="Helical" evidence="10">
    <location>
        <begin position="400"/>
        <end position="424"/>
    </location>
</feature>
<keyword evidence="5" id="KW-0997">Cell inner membrane</keyword>
<dbReference type="NCBIfam" id="TIGR00915">
    <property type="entry name" value="2A0602"/>
    <property type="match status" value="1"/>
</dbReference>
<feature type="transmembrane region" description="Helical" evidence="10">
    <location>
        <begin position="1082"/>
        <end position="1108"/>
    </location>
</feature>
<evidence type="ECO:0000256" key="10">
    <source>
        <dbReference type="SAM" id="Phobius"/>
    </source>
</evidence>
<evidence type="ECO:0000256" key="4">
    <source>
        <dbReference type="ARBA" id="ARBA00022475"/>
    </source>
</evidence>
<evidence type="ECO:0000313" key="11">
    <source>
        <dbReference type="EMBL" id="MBA2226726.1"/>
    </source>
</evidence>
<dbReference type="InterPro" id="IPR001036">
    <property type="entry name" value="Acrflvin-R"/>
</dbReference>
<dbReference type="SUPFAM" id="SSF82866">
    <property type="entry name" value="Multidrug efflux transporter AcrB transmembrane domain"/>
    <property type="match status" value="3"/>
</dbReference>
<reference evidence="11 12" key="1">
    <citation type="submission" date="2020-07" db="EMBL/GenBank/DDBJ databases">
        <title>Thermogemmata thermophila gen. nov., sp. nov., a novel moderate thermophilic planctomycete from a Kamchatka hot spring.</title>
        <authorList>
            <person name="Elcheninov A.G."/>
            <person name="Podosokorskaya O.A."/>
            <person name="Kovaleva O.L."/>
            <person name="Novikov A."/>
            <person name="Bonch-Osmolovskaya E.A."/>
            <person name="Toshchakov S.V."/>
            <person name="Kublanov I.V."/>
        </authorList>
    </citation>
    <scope>NUCLEOTIDE SEQUENCE [LARGE SCALE GENOMIC DNA]</scope>
    <source>
        <strain evidence="11 12">2918</strain>
    </source>
</reference>
<dbReference type="FunFam" id="1.20.1640.10:FF:000001">
    <property type="entry name" value="Efflux pump membrane transporter"/>
    <property type="match status" value="1"/>
</dbReference>
<dbReference type="PANTHER" id="PTHR32063">
    <property type="match status" value="1"/>
</dbReference>
<dbReference type="EMBL" id="JACEFB010000007">
    <property type="protein sequence ID" value="MBA2226726.1"/>
    <property type="molecule type" value="Genomic_DNA"/>
</dbReference>
<feature type="transmembrane region" description="Helical" evidence="10">
    <location>
        <begin position="348"/>
        <end position="367"/>
    </location>
</feature>
<proteinExistence type="inferred from homology"/>